<dbReference type="GO" id="GO:0008832">
    <property type="term" value="F:dGTPase activity"/>
    <property type="evidence" value="ECO:0007669"/>
    <property type="project" value="UniProtKB-EC"/>
</dbReference>
<gene>
    <name evidence="1" type="ORF">EZS27_023960</name>
</gene>
<name>A0A5J4R1Y6_9ZZZZ</name>
<keyword evidence="1" id="KW-0378">Hydrolase</keyword>
<dbReference type="EMBL" id="SNRY01002063">
    <property type="protein sequence ID" value="KAA6327011.1"/>
    <property type="molecule type" value="Genomic_DNA"/>
</dbReference>
<dbReference type="EC" id="3.1.5.1" evidence="1"/>
<accession>A0A5J4R1Y6</accession>
<proteinExistence type="predicted"/>
<protein>
    <submittedName>
        <fullName evidence="1">Deoxyguanosinetriphosphate triphosphohydrolase</fullName>
        <ecNumber evidence="1">3.1.5.1</ecNumber>
    </submittedName>
</protein>
<dbReference type="SUPFAM" id="SSF109604">
    <property type="entry name" value="HD-domain/PDEase-like"/>
    <property type="match status" value="1"/>
</dbReference>
<dbReference type="AlphaFoldDB" id="A0A5J4R1Y6"/>
<dbReference type="Gene3D" id="1.10.3550.10">
    <property type="entry name" value="eoxyguanosinetriphosphate triphosphohydrolase domain-like"/>
    <property type="match status" value="1"/>
</dbReference>
<organism evidence="1">
    <name type="scientific">termite gut metagenome</name>
    <dbReference type="NCBI Taxonomy" id="433724"/>
    <lineage>
        <taxon>unclassified sequences</taxon>
        <taxon>metagenomes</taxon>
        <taxon>organismal metagenomes</taxon>
    </lineage>
</organism>
<sequence length="292" mass="34386">MQLYCFLKYIRKADGDKSGSGILKKAGYFNSEKEIVKKIMTEIDHTKRYPLVYIMEAADDIAYCLSDIEDGLEKNILTFDRFKAALIAQWEKETEKDVLPYNLLSKEGDSYFTFKTTLARRLIEESVFIYVKEHDDFLKGERDELLSKESSSDAFYILKALKNISRLLLFRSPEVEKKEIAGFQIIKGLMEKFKPILELSKSEFDKLLEGRKDPYKCKNLDVEWRFFNILPKKYVKVYEAELQKEKLKSYSNEDIIQLEWFYRAHLIVDFVAGMTDNYSLEVYKLFNGIEIN</sequence>
<dbReference type="InterPro" id="IPR027432">
    <property type="entry name" value="dGTP_triphosphohydrolase_C"/>
</dbReference>
<reference evidence="1" key="1">
    <citation type="submission" date="2019-03" db="EMBL/GenBank/DDBJ databases">
        <title>Single cell metagenomics reveals metabolic interactions within the superorganism composed of flagellate Streblomastix strix and complex community of Bacteroidetes bacteria on its surface.</title>
        <authorList>
            <person name="Treitli S.C."/>
            <person name="Kolisko M."/>
            <person name="Husnik F."/>
            <person name="Keeling P."/>
            <person name="Hampl V."/>
        </authorList>
    </citation>
    <scope>NUCLEOTIDE SEQUENCE</scope>
    <source>
        <strain evidence="1">STM</strain>
    </source>
</reference>
<dbReference type="Gene3D" id="1.10.3210.10">
    <property type="entry name" value="Hypothetical protein af1432"/>
    <property type="match status" value="1"/>
</dbReference>
<evidence type="ECO:0000313" key="1">
    <source>
        <dbReference type="EMBL" id="KAA6327011.1"/>
    </source>
</evidence>
<comment type="caution">
    <text evidence="1">The sequence shown here is derived from an EMBL/GenBank/DDBJ whole genome shotgun (WGS) entry which is preliminary data.</text>
</comment>